<accession>A0A9P8XT05</accession>
<keyword evidence="4" id="KW-0805">Transcription regulation</keyword>
<evidence type="ECO:0008006" key="13">
    <source>
        <dbReference type="Google" id="ProtNLM"/>
    </source>
</evidence>
<dbReference type="Gene3D" id="3.30.160.60">
    <property type="entry name" value="Classic Zinc Finger"/>
    <property type="match status" value="2"/>
</dbReference>
<dbReference type="PROSITE" id="PS00463">
    <property type="entry name" value="ZN2_CY6_FUNGAL_1"/>
    <property type="match status" value="1"/>
</dbReference>
<organism evidence="11 12">
    <name type="scientific">Microdochium trichocladiopsis</name>
    <dbReference type="NCBI Taxonomy" id="1682393"/>
    <lineage>
        <taxon>Eukaryota</taxon>
        <taxon>Fungi</taxon>
        <taxon>Dikarya</taxon>
        <taxon>Ascomycota</taxon>
        <taxon>Pezizomycotina</taxon>
        <taxon>Sordariomycetes</taxon>
        <taxon>Xylariomycetidae</taxon>
        <taxon>Xylariales</taxon>
        <taxon>Microdochiaceae</taxon>
        <taxon>Microdochium</taxon>
    </lineage>
</organism>
<dbReference type="SMART" id="SM00355">
    <property type="entry name" value="ZnF_C2H2"/>
    <property type="match status" value="2"/>
</dbReference>
<evidence type="ECO:0000259" key="10">
    <source>
        <dbReference type="PROSITE" id="PS50157"/>
    </source>
</evidence>
<dbReference type="GeneID" id="70192602"/>
<dbReference type="AlphaFoldDB" id="A0A9P8XT05"/>
<evidence type="ECO:0000313" key="12">
    <source>
        <dbReference type="Proteomes" id="UP000756346"/>
    </source>
</evidence>
<dbReference type="SMART" id="SM00066">
    <property type="entry name" value="GAL4"/>
    <property type="match status" value="1"/>
</dbReference>
<dbReference type="CDD" id="cd00067">
    <property type="entry name" value="GAL4"/>
    <property type="match status" value="1"/>
</dbReference>
<evidence type="ECO:0000313" key="11">
    <source>
        <dbReference type="EMBL" id="KAH7010693.1"/>
    </source>
</evidence>
<dbReference type="Proteomes" id="UP000756346">
    <property type="component" value="Unassembled WGS sequence"/>
</dbReference>
<evidence type="ECO:0000259" key="9">
    <source>
        <dbReference type="PROSITE" id="PS50048"/>
    </source>
</evidence>
<proteinExistence type="predicted"/>
<protein>
    <recommendedName>
        <fullName evidence="13">Zn(2)-C6 fungal-type domain-containing protein</fullName>
    </recommendedName>
</protein>
<dbReference type="SUPFAM" id="SSF57667">
    <property type="entry name" value="beta-beta-alpha zinc fingers"/>
    <property type="match status" value="1"/>
</dbReference>
<dbReference type="PANTHER" id="PTHR47660:SF2">
    <property type="entry name" value="TRANSCRIPTION FACTOR WITH C2H2 AND ZN(2)-CYS(6) DNA BINDING DOMAIN (EUROFUNG)"/>
    <property type="match status" value="1"/>
</dbReference>
<keyword evidence="6" id="KW-0539">Nucleus</keyword>
<keyword evidence="3" id="KW-0862">Zinc</keyword>
<dbReference type="Pfam" id="PF00172">
    <property type="entry name" value="Zn_clus"/>
    <property type="match status" value="1"/>
</dbReference>
<evidence type="ECO:0000256" key="6">
    <source>
        <dbReference type="ARBA" id="ARBA00023242"/>
    </source>
</evidence>
<dbReference type="PANTHER" id="PTHR47660">
    <property type="entry name" value="TRANSCRIPTION FACTOR WITH C2H2 AND ZN(2)-CYS(6) DNA BINDING DOMAIN (EUROFUNG)-RELATED-RELATED"/>
    <property type="match status" value="1"/>
</dbReference>
<keyword evidence="1" id="KW-0479">Metal-binding</keyword>
<evidence type="ECO:0000256" key="7">
    <source>
        <dbReference type="PROSITE-ProRule" id="PRU00042"/>
    </source>
</evidence>
<dbReference type="InterPro" id="IPR013087">
    <property type="entry name" value="Znf_C2H2_type"/>
</dbReference>
<dbReference type="RefSeq" id="XP_046004224.1">
    <property type="nucleotide sequence ID" value="XM_046163056.1"/>
</dbReference>
<gene>
    <name evidence="11" type="ORF">B0I36DRAFT_58426</name>
</gene>
<dbReference type="PROSITE" id="PS50048">
    <property type="entry name" value="ZN2_CY6_FUNGAL_2"/>
    <property type="match status" value="1"/>
</dbReference>
<name>A0A9P8XT05_9PEZI</name>
<dbReference type="InterPro" id="IPR036236">
    <property type="entry name" value="Znf_C2H2_sf"/>
</dbReference>
<dbReference type="Gene3D" id="4.10.240.10">
    <property type="entry name" value="Zn(2)-C6 fungal-type DNA-binding domain"/>
    <property type="match status" value="1"/>
</dbReference>
<comment type="caution">
    <text evidence="11">The sequence shown here is derived from an EMBL/GenBank/DDBJ whole genome shotgun (WGS) entry which is preliminary data.</text>
</comment>
<evidence type="ECO:0000256" key="2">
    <source>
        <dbReference type="ARBA" id="ARBA00022771"/>
    </source>
</evidence>
<evidence type="ECO:0000256" key="8">
    <source>
        <dbReference type="SAM" id="MobiDB-lite"/>
    </source>
</evidence>
<feature type="domain" description="Zn(2)-C6 fungal-type" evidence="9">
    <location>
        <begin position="79"/>
        <end position="106"/>
    </location>
</feature>
<dbReference type="Pfam" id="PF00096">
    <property type="entry name" value="zf-C2H2"/>
    <property type="match status" value="1"/>
</dbReference>
<evidence type="ECO:0000256" key="4">
    <source>
        <dbReference type="ARBA" id="ARBA00023015"/>
    </source>
</evidence>
<keyword evidence="12" id="KW-1185">Reference proteome</keyword>
<feature type="region of interest" description="Disordered" evidence="8">
    <location>
        <begin position="140"/>
        <end position="161"/>
    </location>
</feature>
<dbReference type="GO" id="GO:0000981">
    <property type="term" value="F:DNA-binding transcription factor activity, RNA polymerase II-specific"/>
    <property type="evidence" value="ECO:0007669"/>
    <property type="project" value="InterPro"/>
</dbReference>
<dbReference type="SUPFAM" id="SSF57701">
    <property type="entry name" value="Zn2/Cys6 DNA-binding domain"/>
    <property type="match status" value="1"/>
</dbReference>
<evidence type="ECO:0000256" key="3">
    <source>
        <dbReference type="ARBA" id="ARBA00022833"/>
    </source>
</evidence>
<evidence type="ECO:0000256" key="1">
    <source>
        <dbReference type="ARBA" id="ARBA00022723"/>
    </source>
</evidence>
<dbReference type="PROSITE" id="PS50157">
    <property type="entry name" value="ZINC_FINGER_C2H2_2"/>
    <property type="match status" value="1"/>
</dbReference>
<keyword evidence="5" id="KW-0804">Transcription</keyword>
<feature type="domain" description="C2H2-type" evidence="10">
    <location>
        <begin position="6"/>
        <end position="33"/>
    </location>
</feature>
<dbReference type="OrthoDB" id="10018191at2759"/>
<reference evidence="11" key="1">
    <citation type="journal article" date="2021" name="Nat. Commun.">
        <title>Genetic determinants of endophytism in the Arabidopsis root mycobiome.</title>
        <authorList>
            <person name="Mesny F."/>
            <person name="Miyauchi S."/>
            <person name="Thiergart T."/>
            <person name="Pickel B."/>
            <person name="Atanasova L."/>
            <person name="Karlsson M."/>
            <person name="Huettel B."/>
            <person name="Barry K.W."/>
            <person name="Haridas S."/>
            <person name="Chen C."/>
            <person name="Bauer D."/>
            <person name="Andreopoulos W."/>
            <person name="Pangilinan J."/>
            <person name="LaButti K."/>
            <person name="Riley R."/>
            <person name="Lipzen A."/>
            <person name="Clum A."/>
            <person name="Drula E."/>
            <person name="Henrissat B."/>
            <person name="Kohler A."/>
            <person name="Grigoriev I.V."/>
            <person name="Martin F.M."/>
            <person name="Hacquard S."/>
        </authorList>
    </citation>
    <scope>NUCLEOTIDE SEQUENCE</scope>
    <source>
        <strain evidence="11">MPI-CAGE-CH-0230</strain>
    </source>
</reference>
<dbReference type="GO" id="GO:0008270">
    <property type="term" value="F:zinc ion binding"/>
    <property type="evidence" value="ECO:0007669"/>
    <property type="project" value="UniProtKB-KW"/>
</dbReference>
<sequence>MGRAEKKCEYCSRVFARAEHLARHRRTHTGEAPYRCEVCRKSFQRADVRAAHEKSCSATLDLGSTAEGNQRGRKRVRHACLGCRERKIACDGQQPCDPCRTRSQQCCNEGYADQIVISPEPVPVTSSPALAREGNGLNQALPQQTADSGLPISGPEHSHGSRLPDVNGQGLDFFPLQDNTTPTGWDDLLDMHELNPQPIEYNWLEEIDLYCPGLFEKTEQQPVLASPTLRLTTYMADYFDSRSQQVSPSGSTRRKMWYSAPPDLRSHDSDTVRIFRELFKRHAPQVFDLYREAAPETIKHSIKYIYALAAVGGLFSVVSGSIDVANAMYNDARRLLLAEVSTASGMKIIC</sequence>
<dbReference type="FunFam" id="3.30.160.60:FF:002343">
    <property type="entry name" value="Zinc finger protein 33A"/>
    <property type="match status" value="1"/>
</dbReference>
<dbReference type="InterPro" id="IPR036864">
    <property type="entry name" value="Zn2-C6_fun-type_DNA-bd_sf"/>
</dbReference>
<dbReference type="EMBL" id="JAGTJQ010000017">
    <property type="protein sequence ID" value="KAH7010693.1"/>
    <property type="molecule type" value="Genomic_DNA"/>
</dbReference>
<keyword evidence="2 7" id="KW-0863">Zinc-finger</keyword>
<dbReference type="InterPro" id="IPR001138">
    <property type="entry name" value="Zn2Cys6_DnaBD"/>
</dbReference>
<dbReference type="PROSITE" id="PS00028">
    <property type="entry name" value="ZINC_FINGER_C2H2_1"/>
    <property type="match status" value="1"/>
</dbReference>
<evidence type="ECO:0000256" key="5">
    <source>
        <dbReference type="ARBA" id="ARBA00023163"/>
    </source>
</evidence>